<name>A0A0S4W8Y2_RALSL</name>
<sequence>MPADIPPSTPPALFTLDLGVNGGVFAPTSPSELSQWIQTEVQAWSWLSSVGAGNHKGAIDVAMQPLREASNLAQLAVQHETSNPDAMRQYISQAQGQLQTAYITNRLPHSSSSLGIRVNEIRVRDPLEAIAYLYTFVPPQNFQFDARDISSWRGFLTGLHEQFEVANFPQQTYQATLKNISSLEAALAKTLGEKTEAYNALHRHYEQVSADIDIEKRAQAETFAAFLEKNQKSHDDALAAHQEGMTNLETVFREKMSLRAPVEYWEERSEHHKERTTVSGRWAFGAMAVLTLFIGLVAAWVLHNLSPDGKPEVWRVSVLVLVGVLGVWATRLLVRMFLSHIHLATDAAERVVMVKTYLSLLESGKLFSDEDRKLILQALFRPASDGIVKDEGLPHPALEALTKLGSR</sequence>
<keyword evidence="1" id="KW-0812">Transmembrane</keyword>
<organism evidence="3">
    <name type="scientific">Ralstonia solanacearum</name>
    <name type="common">Pseudomonas solanacearum</name>
    <dbReference type="NCBI Taxonomy" id="305"/>
    <lineage>
        <taxon>Bacteria</taxon>
        <taxon>Pseudomonadati</taxon>
        <taxon>Pseudomonadota</taxon>
        <taxon>Betaproteobacteria</taxon>
        <taxon>Burkholderiales</taxon>
        <taxon>Burkholderiaceae</taxon>
        <taxon>Ralstonia</taxon>
        <taxon>Ralstonia solanacearum species complex</taxon>
    </lineage>
</organism>
<gene>
    <name evidence="3" type="ORF">TO10_v1_10101</name>
</gene>
<accession>A0A0S4W8Y2</accession>
<evidence type="ECO:0000259" key="2">
    <source>
        <dbReference type="Pfam" id="PF19658"/>
    </source>
</evidence>
<feature type="transmembrane region" description="Helical" evidence="1">
    <location>
        <begin position="314"/>
        <end position="334"/>
    </location>
</feature>
<evidence type="ECO:0000256" key="1">
    <source>
        <dbReference type="SAM" id="Phobius"/>
    </source>
</evidence>
<dbReference type="EMBL" id="LN899827">
    <property type="protein sequence ID" value="CUV43200.1"/>
    <property type="molecule type" value="Genomic_DNA"/>
</dbReference>
<keyword evidence="1" id="KW-1133">Transmembrane helix</keyword>
<reference evidence="3" key="1">
    <citation type="submission" date="2015-10" db="EMBL/GenBank/DDBJ databases">
        <authorList>
            <person name="Gilbert D.G."/>
        </authorList>
    </citation>
    <scope>NUCLEOTIDE SEQUENCE</scope>
    <source>
        <strain evidence="3">Phyl III-seqv23</strain>
    </source>
</reference>
<feature type="domain" description="DUF6161" evidence="2">
    <location>
        <begin position="182"/>
        <end position="391"/>
    </location>
</feature>
<dbReference type="InterPro" id="IPR046159">
    <property type="entry name" value="DUF6161"/>
</dbReference>
<feature type="transmembrane region" description="Helical" evidence="1">
    <location>
        <begin position="282"/>
        <end position="302"/>
    </location>
</feature>
<evidence type="ECO:0000313" key="3">
    <source>
        <dbReference type="EMBL" id="CUV43200.1"/>
    </source>
</evidence>
<proteinExistence type="predicted"/>
<keyword evidence="1" id="KW-0472">Membrane</keyword>
<dbReference type="AlphaFoldDB" id="A0A0S4W8Y2"/>
<dbReference type="Pfam" id="PF19658">
    <property type="entry name" value="DUF6161"/>
    <property type="match status" value="1"/>
</dbReference>
<protein>
    <recommendedName>
        <fullName evidence="2">DUF6161 domain-containing protein</fullName>
    </recommendedName>
</protein>